<keyword evidence="4" id="KW-1185">Reference proteome</keyword>
<dbReference type="InterPro" id="IPR011058">
    <property type="entry name" value="Cyanovirin-N"/>
</dbReference>
<dbReference type="SUPFAM" id="SSF51322">
    <property type="entry name" value="Cyanovirin-N"/>
    <property type="match status" value="1"/>
</dbReference>
<dbReference type="EMBL" id="KN714731">
    <property type="protein sequence ID" value="KUI59493.1"/>
    <property type="molecule type" value="Genomic_DNA"/>
</dbReference>
<feature type="chain" id="PRO_5008266235" description="Cyanovirin-N domain-containing protein" evidence="1">
    <location>
        <begin position="18"/>
        <end position="165"/>
    </location>
</feature>
<dbReference type="OrthoDB" id="2947935at2759"/>
<evidence type="ECO:0000259" key="2">
    <source>
        <dbReference type="Pfam" id="PF08881"/>
    </source>
</evidence>
<dbReference type="InterPro" id="IPR036673">
    <property type="entry name" value="Cyanovirin-N_sf"/>
</dbReference>
<dbReference type="Proteomes" id="UP000078576">
    <property type="component" value="Unassembled WGS sequence"/>
</dbReference>
<evidence type="ECO:0000256" key="1">
    <source>
        <dbReference type="SAM" id="SignalP"/>
    </source>
</evidence>
<sequence>MLRYAIPLSLLAGSVLGVDFAISCTNVTLDATTDVLTAACNIGDGKGTFDTTSINLNDCFAYGDDKLYPPDRNGFKSADAVQYQVDGNFGESCDDCFIDYIQDPVYLGYFPWLNCTCQGEAVSIDLGKVSLVVFLPFYHRGCPEVTHRTMLDEMFLSVQMWIILC</sequence>
<dbReference type="Pfam" id="PF08881">
    <property type="entry name" value="CVNH"/>
    <property type="match status" value="1"/>
</dbReference>
<protein>
    <recommendedName>
        <fullName evidence="2">Cyanovirin-N domain-containing protein</fullName>
    </recommendedName>
</protein>
<dbReference type="AlphaFoldDB" id="A0A194V6H8"/>
<proteinExistence type="predicted"/>
<organism evidence="3 4">
    <name type="scientific">Cytospora mali</name>
    <name type="common">Apple Valsa canker fungus</name>
    <name type="synonym">Valsa mali</name>
    <dbReference type="NCBI Taxonomy" id="578113"/>
    <lineage>
        <taxon>Eukaryota</taxon>
        <taxon>Fungi</taxon>
        <taxon>Dikarya</taxon>
        <taxon>Ascomycota</taxon>
        <taxon>Pezizomycotina</taxon>
        <taxon>Sordariomycetes</taxon>
        <taxon>Sordariomycetidae</taxon>
        <taxon>Diaporthales</taxon>
        <taxon>Cytosporaceae</taxon>
        <taxon>Cytospora</taxon>
    </lineage>
</organism>
<name>A0A194V6H8_CYTMA</name>
<evidence type="ECO:0000313" key="4">
    <source>
        <dbReference type="Proteomes" id="UP000078576"/>
    </source>
</evidence>
<keyword evidence="1" id="KW-0732">Signal</keyword>
<feature type="signal peptide" evidence="1">
    <location>
        <begin position="1"/>
        <end position="17"/>
    </location>
</feature>
<dbReference type="STRING" id="694573.A0A194V6H8"/>
<evidence type="ECO:0000313" key="3">
    <source>
        <dbReference type="EMBL" id="KUI59493.1"/>
    </source>
</evidence>
<reference evidence="4" key="1">
    <citation type="submission" date="2014-12" db="EMBL/GenBank/DDBJ databases">
        <title>Genome Sequence of Valsa Canker Pathogens Uncovers a Specific Adaption of Colonization on Woody Bark.</title>
        <authorList>
            <person name="Yin Z."/>
            <person name="Liu H."/>
            <person name="Gao X."/>
            <person name="Li Z."/>
            <person name="Song N."/>
            <person name="Ke X."/>
            <person name="Dai Q."/>
            <person name="Wu Y."/>
            <person name="Sun Y."/>
            <person name="Xu J.-R."/>
            <person name="Kang Z.K."/>
            <person name="Wang L."/>
            <person name="Huang L."/>
        </authorList>
    </citation>
    <scope>NUCLEOTIDE SEQUENCE [LARGE SCALE GENOMIC DNA]</scope>
    <source>
        <strain evidence="4">SXYL134</strain>
    </source>
</reference>
<accession>A0A194V6H8</accession>
<feature type="domain" description="Cyanovirin-N" evidence="2">
    <location>
        <begin position="20"/>
        <end position="117"/>
    </location>
</feature>
<gene>
    <name evidence="3" type="ORF">VP1G_06727</name>
</gene>
<dbReference type="Gene3D" id="2.30.60.10">
    <property type="entry name" value="Cyanovirin-N"/>
    <property type="match status" value="1"/>
</dbReference>